<keyword evidence="4 10" id="KW-0812">Transmembrane</keyword>
<keyword evidence="5" id="KW-0732">Signal</keyword>
<name>A0A1I4RMG7_9BACT</name>
<proteinExistence type="inferred from homology"/>
<feature type="domain" description="TonB-dependent receptor-like beta-barrel" evidence="12">
    <location>
        <begin position="311"/>
        <end position="754"/>
    </location>
</feature>
<feature type="domain" description="TonB-dependent receptor plug" evidence="13">
    <location>
        <begin position="81"/>
        <end position="189"/>
    </location>
</feature>
<keyword evidence="2 10" id="KW-0813">Transport</keyword>
<evidence type="ECO:0000256" key="9">
    <source>
        <dbReference type="ARBA" id="ARBA00023237"/>
    </source>
</evidence>
<gene>
    <name evidence="14" type="ORF">SAMN05660836_00700</name>
</gene>
<evidence type="ECO:0000256" key="1">
    <source>
        <dbReference type="ARBA" id="ARBA00004571"/>
    </source>
</evidence>
<dbReference type="Gene3D" id="2.40.170.20">
    <property type="entry name" value="TonB-dependent receptor, beta-barrel domain"/>
    <property type="match status" value="1"/>
</dbReference>
<dbReference type="Pfam" id="PF07715">
    <property type="entry name" value="Plug"/>
    <property type="match status" value="1"/>
</dbReference>
<organism evidence="14 15">
    <name type="scientific">Thermodesulforhabdus norvegica</name>
    <dbReference type="NCBI Taxonomy" id="39841"/>
    <lineage>
        <taxon>Bacteria</taxon>
        <taxon>Pseudomonadati</taxon>
        <taxon>Thermodesulfobacteriota</taxon>
        <taxon>Syntrophobacteria</taxon>
        <taxon>Syntrophobacterales</taxon>
        <taxon>Thermodesulforhabdaceae</taxon>
        <taxon>Thermodesulforhabdus</taxon>
    </lineage>
</organism>
<dbReference type="InterPro" id="IPR012910">
    <property type="entry name" value="Plug_dom"/>
</dbReference>
<comment type="similarity">
    <text evidence="10 11">Belongs to the TonB-dependent receptor family.</text>
</comment>
<evidence type="ECO:0000256" key="4">
    <source>
        <dbReference type="ARBA" id="ARBA00022692"/>
    </source>
</evidence>
<evidence type="ECO:0000256" key="8">
    <source>
        <dbReference type="ARBA" id="ARBA00023170"/>
    </source>
</evidence>
<evidence type="ECO:0000313" key="14">
    <source>
        <dbReference type="EMBL" id="SFM53424.1"/>
    </source>
</evidence>
<dbReference type="GO" id="GO:0015344">
    <property type="term" value="F:siderophore uptake transmembrane transporter activity"/>
    <property type="evidence" value="ECO:0007669"/>
    <property type="project" value="TreeGrafter"/>
</dbReference>
<dbReference type="InterPro" id="IPR037066">
    <property type="entry name" value="Plug_dom_sf"/>
</dbReference>
<evidence type="ECO:0000256" key="11">
    <source>
        <dbReference type="RuleBase" id="RU003357"/>
    </source>
</evidence>
<dbReference type="CDD" id="cd01347">
    <property type="entry name" value="ligand_gated_channel"/>
    <property type="match status" value="1"/>
</dbReference>
<dbReference type="Proteomes" id="UP000199611">
    <property type="component" value="Unassembled WGS sequence"/>
</dbReference>
<dbReference type="EMBL" id="FOUU01000001">
    <property type="protein sequence ID" value="SFM53424.1"/>
    <property type="molecule type" value="Genomic_DNA"/>
</dbReference>
<comment type="subcellular location">
    <subcellularLocation>
        <location evidence="1 10">Cell outer membrane</location>
        <topology evidence="1 10">Multi-pass membrane protein</topology>
    </subcellularLocation>
</comment>
<dbReference type="RefSeq" id="WP_177193509.1">
    <property type="nucleotide sequence ID" value="NZ_FOUU01000001.1"/>
</dbReference>
<protein>
    <submittedName>
        <fullName evidence="14">Iron complex outermembrane recepter protein</fullName>
    </submittedName>
</protein>
<keyword evidence="3 10" id="KW-1134">Transmembrane beta strand</keyword>
<dbReference type="PROSITE" id="PS52016">
    <property type="entry name" value="TONB_DEPENDENT_REC_3"/>
    <property type="match status" value="1"/>
</dbReference>
<sequence length="778" mass="88779">MAKKAVVGTNPCRGLFVFKGRLTKASTPGIVHHFSGGMGMLLRSILCTFLTLTFVVPVFGEEKEFRLEEIVVTATRTEKEVESAPASVSVVTKDRIELKGSKTLDQVLNDISGVMVRRGKGLMDTLSFITLRGIPEQKRTLILMDGMVLNNPYTGNVKFGGYFPEDLERVEVVKGPFSSLYGGYAMGGVVNFITKMPEKREFTLKTGYGSGFDRGEAMDDFKRVYLSYGDKLWEKFSIFLSYGRQDTNGYPTDFNVQSSRPPEGITGYEVTSTRTGQTAYLVGDKGDNTWWDDGITLKAQYEFTKDTKIRFSFMRNRYEYDYDNPHTYLTDAEGNPVWSYGRVGEHTFIPGGGGRTQNSYASTFETTLFKDLKMKLNLSYIDTEKDWYVQTVSGARLDGSCGDTSCYVSNTPGEAYMGDLQFTLPLSDINVALLNNQIITFGGSFRYEHAHTKEKYLTNWKDEDSKTTLKYESEGKARTYSFFVQDEIMLLDNLTAYIGFRQDWWKTYDGYVNDVGKAGYPKDYSSSTASSFSPKFALVYKPFDTTTLRGSIGKAFRPPTVYELYRTWTSSRGTTYAGNPYLEPETVVSWDIGIEQKLWEGAKASLTYFENYMEDLIYRKTVSDNLQELVNVGKAESRGIEFEIEQRFDKWLRLFGNLTYTDSEIKENEAKPSTEGCRLTYTPLWKANIGAEFEKSKFKAYVVGRYVGKWYIYDDNSDKTNDVYGSYDPYFTVDARISYQITDFVDVSFSVDNILDRDYYQYYKAPGRSWYAELRLKF</sequence>
<keyword evidence="8" id="KW-0675">Receptor</keyword>
<evidence type="ECO:0000256" key="2">
    <source>
        <dbReference type="ARBA" id="ARBA00022448"/>
    </source>
</evidence>
<evidence type="ECO:0000256" key="7">
    <source>
        <dbReference type="ARBA" id="ARBA00023136"/>
    </source>
</evidence>
<dbReference type="Pfam" id="PF00593">
    <property type="entry name" value="TonB_dep_Rec_b-barrel"/>
    <property type="match status" value="1"/>
</dbReference>
<evidence type="ECO:0000259" key="12">
    <source>
        <dbReference type="Pfam" id="PF00593"/>
    </source>
</evidence>
<dbReference type="STRING" id="39841.SAMN05660836_00700"/>
<dbReference type="AlphaFoldDB" id="A0A1I4RMG7"/>
<dbReference type="PANTHER" id="PTHR30069:SF29">
    <property type="entry name" value="HEMOGLOBIN AND HEMOGLOBIN-HAPTOGLOBIN-BINDING PROTEIN 1-RELATED"/>
    <property type="match status" value="1"/>
</dbReference>
<dbReference type="InterPro" id="IPR036942">
    <property type="entry name" value="Beta-barrel_TonB_sf"/>
</dbReference>
<keyword evidence="15" id="KW-1185">Reference proteome</keyword>
<keyword evidence="6 11" id="KW-0798">TonB box</keyword>
<reference evidence="14 15" key="1">
    <citation type="submission" date="2016-10" db="EMBL/GenBank/DDBJ databases">
        <authorList>
            <person name="de Groot N.N."/>
        </authorList>
    </citation>
    <scope>NUCLEOTIDE SEQUENCE [LARGE SCALE GENOMIC DNA]</scope>
    <source>
        <strain evidence="14 15">DSM 9990</strain>
    </source>
</reference>
<keyword evidence="9 10" id="KW-0998">Cell outer membrane</keyword>
<dbReference type="PANTHER" id="PTHR30069">
    <property type="entry name" value="TONB-DEPENDENT OUTER MEMBRANE RECEPTOR"/>
    <property type="match status" value="1"/>
</dbReference>
<evidence type="ECO:0000256" key="3">
    <source>
        <dbReference type="ARBA" id="ARBA00022452"/>
    </source>
</evidence>
<evidence type="ECO:0000256" key="6">
    <source>
        <dbReference type="ARBA" id="ARBA00023077"/>
    </source>
</evidence>
<dbReference type="InterPro" id="IPR000531">
    <property type="entry name" value="Beta-barrel_TonB"/>
</dbReference>
<evidence type="ECO:0000256" key="10">
    <source>
        <dbReference type="PROSITE-ProRule" id="PRU01360"/>
    </source>
</evidence>
<evidence type="ECO:0000256" key="5">
    <source>
        <dbReference type="ARBA" id="ARBA00022729"/>
    </source>
</evidence>
<accession>A0A1I4RMG7</accession>
<dbReference type="InterPro" id="IPR039426">
    <property type="entry name" value="TonB-dep_rcpt-like"/>
</dbReference>
<dbReference type="Gene3D" id="2.170.130.10">
    <property type="entry name" value="TonB-dependent receptor, plug domain"/>
    <property type="match status" value="1"/>
</dbReference>
<dbReference type="SUPFAM" id="SSF56935">
    <property type="entry name" value="Porins"/>
    <property type="match status" value="1"/>
</dbReference>
<evidence type="ECO:0000259" key="13">
    <source>
        <dbReference type="Pfam" id="PF07715"/>
    </source>
</evidence>
<keyword evidence="7 10" id="KW-0472">Membrane</keyword>
<evidence type="ECO:0000313" key="15">
    <source>
        <dbReference type="Proteomes" id="UP000199611"/>
    </source>
</evidence>
<dbReference type="GO" id="GO:0044718">
    <property type="term" value="P:siderophore transmembrane transport"/>
    <property type="evidence" value="ECO:0007669"/>
    <property type="project" value="TreeGrafter"/>
</dbReference>
<dbReference type="GO" id="GO:0009279">
    <property type="term" value="C:cell outer membrane"/>
    <property type="evidence" value="ECO:0007669"/>
    <property type="project" value="UniProtKB-SubCell"/>
</dbReference>